<dbReference type="eggNOG" id="COG0515">
    <property type="taxonomic scope" value="Bacteria"/>
</dbReference>
<evidence type="ECO:0000256" key="7">
    <source>
        <dbReference type="SAM" id="MobiDB-lite"/>
    </source>
</evidence>
<feature type="transmembrane region" description="Helical" evidence="8">
    <location>
        <begin position="648"/>
        <end position="666"/>
    </location>
</feature>
<dbReference type="PANTHER" id="PTHR24345:SF91">
    <property type="entry name" value="SERINE_THREONINE-PROTEIN KINASE PLK4"/>
    <property type="match status" value="1"/>
</dbReference>
<keyword evidence="2" id="KW-0808">Transferase</keyword>
<dbReference type="InterPro" id="IPR011009">
    <property type="entry name" value="Kinase-like_dom_sf"/>
</dbReference>
<keyword evidence="4 10" id="KW-0418">Kinase</keyword>
<dbReference type="PANTHER" id="PTHR24345">
    <property type="entry name" value="SERINE/THREONINE-PROTEIN KINASE PLK"/>
    <property type="match status" value="1"/>
</dbReference>
<dbReference type="CDD" id="cd14014">
    <property type="entry name" value="STKc_PknB_like"/>
    <property type="match status" value="1"/>
</dbReference>
<keyword evidence="11" id="KW-1185">Reference proteome</keyword>
<evidence type="ECO:0000313" key="10">
    <source>
        <dbReference type="EMBL" id="ADB17440.1"/>
    </source>
</evidence>
<evidence type="ECO:0000313" key="11">
    <source>
        <dbReference type="Proteomes" id="UP000001887"/>
    </source>
</evidence>
<evidence type="ECO:0000256" key="2">
    <source>
        <dbReference type="ARBA" id="ARBA00022679"/>
    </source>
</evidence>
<feature type="domain" description="Protein kinase" evidence="9">
    <location>
        <begin position="43"/>
        <end position="286"/>
    </location>
</feature>
<evidence type="ECO:0000256" key="6">
    <source>
        <dbReference type="PROSITE-ProRule" id="PRU10141"/>
    </source>
</evidence>
<feature type="transmembrane region" description="Helical" evidence="8">
    <location>
        <begin position="542"/>
        <end position="562"/>
    </location>
</feature>
<evidence type="ECO:0000256" key="4">
    <source>
        <dbReference type="ARBA" id="ARBA00022777"/>
    </source>
</evidence>
<dbReference type="AlphaFoldDB" id="D2R7L4"/>
<dbReference type="KEGG" id="psl:Psta_2774"/>
<dbReference type="PROSITE" id="PS50011">
    <property type="entry name" value="PROTEIN_KINASE_DOM"/>
    <property type="match status" value="1"/>
</dbReference>
<keyword evidence="3 6" id="KW-0547">Nucleotide-binding</keyword>
<protein>
    <submittedName>
        <fullName evidence="10">Serine/threonine protein kinase</fullName>
    </submittedName>
</protein>
<dbReference type="InterPro" id="IPR000719">
    <property type="entry name" value="Prot_kinase_dom"/>
</dbReference>
<sequence length="680" mass="73815">MKSPAASVDSDVPQAKKPDGAPGPKGGAMKFQYASGSKPLEGFTIKRGIGRGGFGEVYFAVSDAGKELALKHVERNLEVELRGVAQCLNLKHNNLVDLYDIRYDEQGEAWVVMEFVSGQSLKDAIDRNPNGLPLEEVRYWFDGMAAGCLYLHDHGIVHRDLKPGNIFDDIGVVKIGDYGLSKFISVSRRSGQTESVGTFHYMAPEIGKGIYGREIDIYAMGIMLYEMITGRLPFEGESSQEIIMKHLTADPDLAMLPEPYKKVVEKALQKDPAQRYHSVAELIEALGPRPGSVVVPVAINPAGAAATSAGNSAADSNTIYIDDDEKLIQFGPMHGPGAAGPSVPVTATVVGPKHQPEPIAAAVKTGLQHFGAWWHQSVTSTPLKVVLVLGGVGLLMMYGGVLLPVAAVLACLYAVYYGIRLATGAIQETPPVQLPPQQASAKSKKNGWRPISWQQQGRELLRMRTLSDRVAELSTSMLGSAMVAGVLTLVMLAIMGESLDQTPAALVKAGWVFTATTLGSWIVLAVGKFQETADGDQAKRRFVGLVLGLVYGALIFGLASYLHVRLDDKVFVHGISARDFPASMVGADGGPRLPMYLVYFGAIFLTVGWWHQTDPLRKSRFRIWPVLSTLLVAWCWNLFWAFPQPWGFMLPAAISIAVQLSAPWISSRDRLEAARSWPHA</sequence>
<name>D2R7L4_PIRSD</name>
<evidence type="ECO:0000256" key="8">
    <source>
        <dbReference type="SAM" id="Phobius"/>
    </source>
</evidence>
<dbReference type="GO" id="GO:0004674">
    <property type="term" value="F:protein serine/threonine kinase activity"/>
    <property type="evidence" value="ECO:0007669"/>
    <property type="project" value="UniProtKB-KW"/>
</dbReference>
<keyword evidence="5 6" id="KW-0067">ATP-binding</keyword>
<feature type="transmembrane region" description="Helical" evidence="8">
    <location>
        <begin position="623"/>
        <end position="642"/>
    </location>
</feature>
<dbReference type="GO" id="GO:0005524">
    <property type="term" value="F:ATP binding"/>
    <property type="evidence" value="ECO:0007669"/>
    <property type="project" value="UniProtKB-UniRule"/>
</dbReference>
<feature type="transmembrane region" description="Helical" evidence="8">
    <location>
        <begin position="470"/>
        <end position="494"/>
    </location>
</feature>
<feature type="transmembrane region" description="Helical" evidence="8">
    <location>
        <begin position="385"/>
        <end position="416"/>
    </location>
</feature>
<feature type="transmembrane region" description="Helical" evidence="8">
    <location>
        <begin position="509"/>
        <end position="530"/>
    </location>
</feature>
<evidence type="ECO:0000256" key="1">
    <source>
        <dbReference type="ARBA" id="ARBA00022527"/>
    </source>
</evidence>
<reference evidence="10 11" key="1">
    <citation type="journal article" date="2009" name="Stand. Genomic Sci.">
        <title>Complete genome sequence of Pirellula staleyi type strain (ATCC 27377).</title>
        <authorList>
            <person name="Clum A."/>
            <person name="Tindall B.J."/>
            <person name="Sikorski J."/>
            <person name="Ivanova N."/>
            <person name="Mavrommatis K."/>
            <person name="Lucas S."/>
            <person name="Glavina del Rio T."/>
            <person name="Nolan M."/>
            <person name="Chen F."/>
            <person name="Tice H."/>
            <person name="Pitluck S."/>
            <person name="Cheng J.F."/>
            <person name="Chertkov O."/>
            <person name="Brettin T."/>
            <person name="Han C."/>
            <person name="Detter J.C."/>
            <person name="Kuske C."/>
            <person name="Bruce D."/>
            <person name="Goodwin L."/>
            <person name="Ovchinikova G."/>
            <person name="Pati A."/>
            <person name="Mikhailova N."/>
            <person name="Chen A."/>
            <person name="Palaniappan K."/>
            <person name="Land M."/>
            <person name="Hauser L."/>
            <person name="Chang Y.J."/>
            <person name="Jeffries C.D."/>
            <person name="Chain P."/>
            <person name="Rohde M."/>
            <person name="Goker M."/>
            <person name="Bristow J."/>
            <person name="Eisen J.A."/>
            <person name="Markowitz V."/>
            <person name="Hugenholtz P."/>
            <person name="Kyrpides N.C."/>
            <person name="Klenk H.P."/>
            <person name="Lapidus A."/>
        </authorList>
    </citation>
    <scope>NUCLEOTIDE SEQUENCE [LARGE SCALE GENOMIC DNA]</scope>
    <source>
        <strain evidence="11">ATCC 27377 / DSM 6068 / ICPB 4128</strain>
    </source>
</reference>
<dbReference type="SMART" id="SM00220">
    <property type="entry name" value="S_TKc"/>
    <property type="match status" value="1"/>
</dbReference>
<keyword evidence="8" id="KW-0472">Membrane</keyword>
<dbReference type="PROSITE" id="PS00107">
    <property type="entry name" value="PROTEIN_KINASE_ATP"/>
    <property type="match status" value="1"/>
</dbReference>
<dbReference type="HOGENOM" id="CLU_404317_0_0_0"/>
<keyword evidence="8" id="KW-1133">Transmembrane helix</keyword>
<gene>
    <name evidence="10" type="ordered locus">Psta_2774</name>
</gene>
<dbReference type="InterPro" id="IPR017441">
    <property type="entry name" value="Protein_kinase_ATP_BS"/>
</dbReference>
<feature type="region of interest" description="Disordered" evidence="7">
    <location>
        <begin position="1"/>
        <end position="29"/>
    </location>
</feature>
<keyword evidence="8" id="KW-0812">Transmembrane</keyword>
<keyword evidence="1 10" id="KW-0723">Serine/threonine-protein kinase</keyword>
<dbReference type="SUPFAM" id="SSF56112">
    <property type="entry name" value="Protein kinase-like (PK-like)"/>
    <property type="match status" value="1"/>
</dbReference>
<evidence type="ECO:0000256" key="3">
    <source>
        <dbReference type="ARBA" id="ARBA00022741"/>
    </source>
</evidence>
<proteinExistence type="predicted"/>
<dbReference type="Gene3D" id="1.10.510.10">
    <property type="entry name" value="Transferase(Phosphotransferase) domain 1"/>
    <property type="match status" value="1"/>
</dbReference>
<dbReference type="Proteomes" id="UP000001887">
    <property type="component" value="Chromosome"/>
</dbReference>
<dbReference type="Pfam" id="PF00069">
    <property type="entry name" value="Pkinase"/>
    <property type="match status" value="1"/>
</dbReference>
<dbReference type="OrthoDB" id="6111975at2"/>
<dbReference type="STRING" id="530564.Psta_2774"/>
<feature type="transmembrane region" description="Helical" evidence="8">
    <location>
        <begin position="593"/>
        <end position="611"/>
    </location>
</feature>
<accession>D2R7L4</accession>
<evidence type="ECO:0000256" key="5">
    <source>
        <dbReference type="ARBA" id="ARBA00022840"/>
    </source>
</evidence>
<dbReference type="EMBL" id="CP001848">
    <property type="protein sequence ID" value="ADB17440.1"/>
    <property type="molecule type" value="Genomic_DNA"/>
</dbReference>
<evidence type="ECO:0000259" key="9">
    <source>
        <dbReference type="PROSITE" id="PS50011"/>
    </source>
</evidence>
<feature type="binding site" evidence="6">
    <location>
        <position position="71"/>
    </location>
    <ligand>
        <name>ATP</name>
        <dbReference type="ChEBI" id="CHEBI:30616"/>
    </ligand>
</feature>
<organism evidence="10 11">
    <name type="scientific">Pirellula staleyi (strain ATCC 27377 / DSM 6068 / ICPB 4128)</name>
    <name type="common">Pirella staleyi</name>
    <dbReference type="NCBI Taxonomy" id="530564"/>
    <lineage>
        <taxon>Bacteria</taxon>
        <taxon>Pseudomonadati</taxon>
        <taxon>Planctomycetota</taxon>
        <taxon>Planctomycetia</taxon>
        <taxon>Pirellulales</taxon>
        <taxon>Pirellulaceae</taxon>
        <taxon>Pirellula</taxon>
    </lineage>
</organism>